<gene>
    <name evidence="6" type="ORF">W911_14845</name>
</gene>
<dbReference type="AlphaFoldDB" id="V5SFV3"/>
<evidence type="ECO:0000313" key="7">
    <source>
        <dbReference type="Proteomes" id="UP000018542"/>
    </source>
</evidence>
<evidence type="ECO:0000259" key="5">
    <source>
        <dbReference type="PROSITE" id="PS50110"/>
    </source>
</evidence>
<dbReference type="RefSeq" id="WP_023788276.1">
    <property type="nucleotide sequence ID" value="NC_022997.1"/>
</dbReference>
<accession>V5SFV3</accession>
<dbReference type="InterPro" id="IPR001789">
    <property type="entry name" value="Sig_transdc_resp-reg_receiver"/>
</dbReference>
<protein>
    <submittedName>
        <fullName evidence="6">Transcriptional regulator</fullName>
    </submittedName>
</protein>
<sequence>MAKKLSTRTEDESPATVLVVEDEPLLRYALASELDAAGFQVLEAGSTAEAEIVLAAGAPVDVLITDVQMPGPRDGMVLARMVRAQWPETKVIVASGRPPPRCVSKVADAFYPKPYDLGRIIDYIETLTGKP</sequence>
<dbReference type="KEGG" id="hni:W911_14845"/>
<feature type="modified residue" description="4-aspartylphosphate" evidence="4">
    <location>
        <position position="66"/>
    </location>
</feature>
<keyword evidence="1 4" id="KW-0597">Phosphoprotein</keyword>
<dbReference type="EMBL" id="CP006912">
    <property type="protein sequence ID" value="AHB49377.1"/>
    <property type="molecule type" value="Genomic_DNA"/>
</dbReference>
<evidence type="ECO:0000313" key="6">
    <source>
        <dbReference type="EMBL" id="AHB49377.1"/>
    </source>
</evidence>
<name>V5SFV3_9HYPH</name>
<dbReference type="PATRIC" id="fig|1029756.8.peg.3092"/>
<dbReference type="InterPro" id="IPR050595">
    <property type="entry name" value="Bact_response_regulator"/>
</dbReference>
<feature type="domain" description="Response regulatory" evidence="5">
    <location>
        <begin position="16"/>
        <end position="128"/>
    </location>
</feature>
<dbReference type="InterPro" id="IPR011006">
    <property type="entry name" value="CheY-like_superfamily"/>
</dbReference>
<keyword evidence="2" id="KW-0805">Transcription regulation</keyword>
<evidence type="ECO:0000256" key="4">
    <source>
        <dbReference type="PROSITE-ProRule" id="PRU00169"/>
    </source>
</evidence>
<dbReference type="OrthoDB" id="9784719at2"/>
<keyword evidence="7" id="KW-1185">Reference proteome</keyword>
<dbReference type="Gene3D" id="3.40.50.2300">
    <property type="match status" value="1"/>
</dbReference>
<proteinExistence type="predicted"/>
<reference evidence="6 7" key="1">
    <citation type="journal article" date="2014" name="Genome Announc.">
        <title>Complete Genome Sequence of Hyphomicrobium nitrativorans Strain NL23, a Denitrifying Bacterium Isolated from Biofilm of a Methanol-Fed Denitrification System Treating Seawater at the Montreal Biodome.</title>
        <authorList>
            <person name="Martineau C."/>
            <person name="Villeneuve C."/>
            <person name="Mauffrey F."/>
            <person name="Villemur R."/>
        </authorList>
    </citation>
    <scope>NUCLEOTIDE SEQUENCE [LARGE SCALE GENOMIC DNA]</scope>
    <source>
        <strain evidence="6">NL23</strain>
    </source>
</reference>
<dbReference type="Pfam" id="PF00072">
    <property type="entry name" value="Response_reg"/>
    <property type="match status" value="1"/>
</dbReference>
<dbReference type="HOGENOM" id="CLU_000445_69_8_5"/>
<keyword evidence="3" id="KW-0804">Transcription</keyword>
<dbReference type="PANTHER" id="PTHR44591">
    <property type="entry name" value="STRESS RESPONSE REGULATOR PROTEIN 1"/>
    <property type="match status" value="1"/>
</dbReference>
<evidence type="ECO:0000256" key="2">
    <source>
        <dbReference type="ARBA" id="ARBA00023015"/>
    </source>
</evidence>
<dbReference type="GO" id="GO:0000160">
    <property type="term" value="P:phosphorelay signal transduction system"/>
    <property type="evidence" value="ECO:0007669"/>
    <property type="project" value="InterPro"/>
</dbReference>
<organism evidence="6 7">
    <name type="scientific">Hyphomicrobium nitrativorans NL23</name>
    <dbReference type="NCBI Taxonomy" id="1029756"/>
    <lineage>
        <taxon>Bacteria</taxon>
        <taxon>Pseudomonadati</taxon>
        <taxon>Pseudomonadota</taxon>
        <taxon>Alphaproteobacteria</taxon>
        <taxon>Hyphomicrobiales</taxon>
        <taxon>Hyphomicrobiaceae</taxon>
        <taxon>Hyphomicrobium</taxon>
    </lineage>
</organism>
<dbReference type="STRING" id="1029756.W911_14845"/>
<dbReference type="Proteomes" id="UP000018542">
    <property type="component" value="Chromosome"/>
</dbReference>
<dbReference type="PROSITE" id="PS50110">
    <property type="entry name" value="RESPONSE_REGULATORY"/>
    <property type="match status" value="1"/>
</dbReference>
<dbReference type="SUPFAM" id="SSF52172">
    <property type="entry name" value="CheY-like"/>
    <property type="match status" value="1"/>
</dbReference>
<evidence type="ECO:0000256" key="1">
    <source>
        <dbReference type="ARBA" id="ARBA00022553"/>
    </source>
</evidence>
<evidence type="ECO:0000256" key="3">
    <source>
        <dbReference type="ARBA" id="ARBA00023163"/>
    </source>
</evidence>
<dbReference type="PANTHER" id="PTHR44591:SF3">
    <property type="entry name" value="RESPONSE REGULATORY DOMAIN-CONTAINING PROTEIN"/>
    <property type="match status" value="1"/>
</dbReference>
<dbReference type="SMART" id="SM00448">
    <property type="entry name" value="REC"/>
    <property type="match status" value="1"/>
</dbReference>